<feature type="transmembrane region" description="Helical" evidence="8">
    <location>
        <begin position="21"/>
        <end position="45"/>
    </location>
</feature>
<dbReference type="Proteomes" id="UP000031876">
    <property type="component" value="Chromosome"/>
</dbReference>
<evidence type="ECO:0000256" key="1">
    <source>
        <dbReference type="ARBA" id="ARBA00004651"/>
    </source>
</evidence>
<evidence type="ECO:0000256" key="2">
    <source>
        <dbReference type="ARBA" id="ARBA00007935"/>
    </source>
</evidence>
<dbReference type="GO" id="GO:0005886">
    <property type="term" value="C:plasma membrane"/>
    <property type="evidence" value="ECO:0007669"/>
    <property type="project" value="UniProtKB-SubCell"/>
</dbReference>
<keyword evidence="4" id="KW-1003">Cell membrane</keyword>
<gene>
    <name evidence="9" type="ORF">BF38_1634</name>
    <name evidence="10" type="ORF">FOC89_15855</name>
</gene>
<feature type="transmembrane region" description="Helical" evidence="8">
    <location>
        <begin position="318"/>
        <end position="338"/>
    </location>
</feature>
<organism evidence="10 12">
    <name type="scientific">Bacillus thuringiensis</name>
    <dbReference type="NCBI Taxonomy" id="1428"/>
    <lineage>
        <taxon>Bacteria</taxon>
        <taxon>Bacillati</taxon>
        <taxon>Bacillota</taxon>
        <taxon>Bacilli</taxon>
        <taxon>Bacillales</taxon>
        <taxon>Bacillaceae</taxon>
        <taxon>Bacillus</taxon>
        <taxon>Bacillus cereus group</taxon>
    </lineage>
</organism>
<dbReference type="RefSeq" id="WP_003296650.1">
    <property type="nucleotide sequence ID" value="NZ_CP009335.1"/>
</dbReference>
<evidence type="ECO:0000313" key="12">
    <source>
        <dbReference type="Proteomes" id="UP000501107"/>
    </source>
</evidence>
<dbReference type="EMBL" id="CP053980">
    <property type="protein sequence ID" value="QKH25359.1"/>
    <property type="molecule type" value="Genomic_DNA"/>
</dbReference>
<evidence type="ECO:0000313" key="9">
    <source>
        <dbReference type="EMBL" id="AJG77661.1"/>
    </source>
</evidence>
<dbReference type="GO" id="GO:0033214">
    <property type="term" value="P:siderophore-iron import into cell"/>
    <property type="evidence" value="ECO:0007669"/>
    <property type="project" value="TreeGrafter"/>
</dbReference>
<reference evidence="10 12" key="2">
    <citation type="submission" date="2020-05" db="EMBL/GenBank/DDBJ databases">
        <title>FDA dAtabase for Regulatory Grade micrObial Sequences (FDA-ARGOS): Supporting development and validation of Infectious Disease Dx tests.</title>
        <authorList>
            <person name="Nelson B."/>
            <person name="Plummer A."/>
            <person name="Tallon L."/>
            <person name="Sadzewicz L."/>
            <person name="Zhao X."/>
            <person name="Vavikolanu K."/>
            <person name="Mehta A."/>
            <person name="Aluvathingal J."/>
            <person name="Nadendla S."/>
            <person name="Myers T."/>
            <person name="Yan Y."/>
            <person name="Sichtig H."/>
        </authorList>
    </citation>
    <scope>NUCLEOTIDE SEQUENCE [LARGE SCALE GENOMIC DNA]</scope>
    <source>
        <strain evidence="10 12">FDAARGOS_795</strain>
    </source>
</reference>
<feature type="transmembrane region" description="Helical" evidence="8">
    <location>
        <begin position="105"/>
        <end position="123"/>
    </location>
</feature>
<dbReference type="EMBL" id="CP009335">
    <property type="protein sequence ID" value="AJG77661.1"/>
    <property type="molecule type" value="Genomic_DNA"/>
</dbReference>
<keyword evidence="7 8" id="KW-0472">Membrane</keyword>
<dbReference type="GO" id="GO:0022857">
    <property type="term" value="F:transmembrane transporter activity"/>
    <property type="evidence" value="ECO:0007669"/>
    <property type="project" value="InterPro"/>
</dbReference>
<evidence type="ECO:0000313" key="10">
    <source>
        <dbReference type="EMBL" id="QKH25359.1"/>
    </source>
</evidence>
<evidence type="ECO:0000256" key="4">
    <source>
        <dbReference type="ARBA" id="ARBA00022475"/>
    </source>
</evidence>
<dbReference type="FunFam" id="1.10.3470.10:FF:000001">
    <property type="entry name" value="Vitamin B12 ABC transporter permease BtuC"/>
    <property type="match status" value="1"/>
</dbReference>
<evidence type="ECO:0000256" key="3">
    <source>
        <dbReference type="ARBA" id="ARBA00022448"/>
    </source>
</evidence>
<proteinExistence type="inferred from homology"/>
<dbReference type="InterPro" id="IPR000522">
    <property type="entry name" value="ABC_transptr_permease_BtuC"/>
</dbReference>
<comment type="similarity">
    <text evidence="2">Belongs to the binding-protein-dependent transport system permease family. FecCD subfamily.</text>
</comment>
<dbReference type="KEGG" id="btw:BF38_1634"/>
<reference evidence="9 11" key="1">
    <citation type="journal article" date="2015" name="Genome Announc.">
        <title>Complete genome sequences for 35 biothreat assay-relevant bacillus species.</title>
        <authorList>
            <person name="Johnson S.L."/>
            <person name="Daligault H.E."/>
            <person name="Davenport K.W."/>
            <person name="Jaissle J."/>
            <person name="Frey K.G."/>
            <person name="Ladner J.T."/>
            <person name="Broomall S.M."/>
            <person name="Bishop-Lilly K.A."/>
            <person name="Bruce D.C."/>
            <person name="Gibbons H.S."/>
            <person name="Coyne S.R."/>
            <person name="Lo C.C."/>
            <person name="Meincke L."/>
            <person name="Munk A.C."/>
            <person name="Koroleva G.I."/>
            <person name="Rosenzweig C.N."/>
            <person name="Palacios G.F."/>
            <person name="Redden C.L."/>
            <person name="Minogue T.D."/>
            <person name="Chain P.S."/>
        </authorList>
    </citation>
    <scope>NUCLEOTIDE SEQUENCE [LARGE SCALE GENOMIC DNA]</scope>
    <source>
        <strain evidence="9 11">HD1011</strain>
    </source>
</reference>
<dbReference type="InterPro" id="IPR037294">
    <property type="entry name" value="ABC_BtuC-like"/>
</dbReference>
<feature type="transmembrane region" description="Helical" evidence="8">
    <location>
        <begin position="246"/>
        <end position="277"/>
    </location>
</feature>
<evidence type="ECO:0000256" key="7">
    <source>
        <dbReference type="ARBA" id="ARBA00023136"/>
    </source>
</evidence>
<feature type="transmembrane region" description="Helical" evidence="8">
    <location>
        <begin position="129"/>
        <end position="151"/>
    </location>
</feature>
<evidence type="ECO:0000313" key="11">
    <source>
        <dbReference type="Proteomes" id="UP000031876"/>
    </source>
</evidence>
<dbReference type="SUPFAM" id="SSF81345">
    <property type="entry name" value="ABC transporter involved in vitamin B12 uptake, BtuC"/>
    <property type="match status" value="1"/>
</dbReference>
<sequence>MKRKDVKRMTKEHDNTRSIAFTYKLILSIIAFFLIFMVAMVLGAADTSIKDVWLALTSSAKGDKISIIREIRLPREVAAIFVGAGLAVSGAIMQGLTRNPLADPGLLGLSGGANAALALTLAFNPSISYLYLTLACFIGAAVGAIMVFGIGMVKKGGLSPLRIVLAGAAVSAFLLAISEGVGIYFKISQDVSLWTAGGVIGTTWSQLKVIIPVISISIFIAILLAKKLTVLSFSEEVAIGLGQKIIVIKTILFIIIILLAGASVALVGNMAFIGLMVPHMVRPIVGPDYRFVIPMSAITGASFMLLADTIGRTINAPYETPVAAIVAIVGLPFFLFIVRKGGKTFS</sequence>
<protein>
    <submittedName>
        <fullName evidence="9">FecCD transport family protein</fullName>
    </submittedName>
    <submittedName>
        <fullName evidence="10">Iron ABC transporter permease</fullName>
    </submittedName>
</protein>
<feature type="transmembrane region" description="Helical" evidence="8">
    <location>
        <begin position="163"/>
        <end position="185"/>
    </location>
</feature>
<keyword evidence="6 8" id="KW-1133">Transmembrane helix</keyword>
<keyword evidence="3" id="KW-0813">Transport</keyword>
<evidence type="ECO:0000256" key="5">
    <source>
        <dbReference type="ARBA" id="ARBA00022692"/>
    </source>
</evidence>
<dbReference type="Proteomes" id="UP000501107">
    <property type="component" value="Chromosome"/>
</dbReference>
<feature type="transmembrane region" description="Helical" evidence="8">
    <location>
        <begin position="205"/>
        <end position="225"/>
    </location>
</feature>
<accession>A0A0B5NUK2</accession>
<dbReference type="PANTHER" id="PTHR30472:SF65">
    <property type="entry name" value="SIDEROPHORE TRANSPORT SYSTEM PERMEASE PROTEIN YFIZ-RELATED"/>
    <property type="match status" value="1"/>
</dbReference>
<dbReference type="Gene3D" id="1.10.3470.10">
    <property type="entry name" value="ABC transporter involved in vitamin B12 uptake, BtuC"/>
    <property type="match status" value="1"/>
</dbReference>
<dbReference type="Pfam" id="PF01032">
    <property type="entry name" value="FecCD"/>
    <property type="match status" value="1"/>
</dbReference>
<comment type="subcellular location">
    <subcellularLocation>
        <location evidence="1">Cell membrane</location>
        <topology evidence="1">Multi-pass membrane protein</topology>
    </subcellularLocation>
</comment>
<name>A0A0B5NUK2_BACTU</name>
<feature type="transmembrane region" description="Helical" evidence="8">
    <location>
        <begin position="289"/>
        <end position="306"/>
    </location>
</feature>
<dbReference type="AlphaFoldDB" id="A0A0B5NUK2"/>
<keyword evidence="5 8" id="KW-0812">Transmembrane</keyword>
<dbReference type="PANTHER" id="PTHR30472">
    <property type="entry name" value="FERRIC ENTEROBACTIN TRANSPORT SYSTEM PERMEASE PROTEIN"/>
    <property type="match status" value="1"/>
</dbReference>
<evidence type="ECO:0000256" key="8">
    <source>
        <dbReference type="SAM" id="Phobius"/>
    </source>
</evidence>
<evidence type="ECO:0000256" key="6">
    <source>
        <dbReference type="ARBA" id="ARBA00022989"/>
    </source>
</evidence>
<dbReference type="CDD" id="cd06550">
    <property type="entry name" value="TM_ABC_iron-siderophores_like"/>
    <property type="match status" value="1"/>
</dbReference>